<dbReference type="AlphaFoldDB" id="A0A9N8HZM6"/>
<evidence type="ECO:0000313" key="2">
    <source>
        <dbReference type="EMBL" id="CAB9528808.1"/>
    </source>
</evidence>
<evidence type="ECO:0000313" key="3">
    <source>
        <dbReference type="Proteomes" id="UP001153069"/>
    </source>
</evidence>
<protein>
    <submittedName>
        <fullName evidence="2">Uncharacterized protein</fullName>
    </submittedName>
</protein>
<feature type="compositionally biased region" description="Basic and acidic residues" evidence="1">
    <location>
        <begin position="235"/>
        <end position="244"/>
    </location>
</feature>
<organism evidence="2 3">
    <name type="scientific">Seminavis robusta</name>
    <dbReference type="NCBI Taxonomy" id="568900"/>
    <lineage>
        <taxon>Eukaryota</taxon>
        <taxon>Sar</taxon>
        <taxon>Stramenopiles</taxon>
        <taxon>Ochrophyta</taxon>
        <taxon>Bacillariophyta</taxon>
        <taxon>Bacillariophyceae</taxon>
        <taxon>Bacillariophycidae</taxon>
        <taxon>Naviculales</taxon>
        <taxon>Naviculaceae</taxon>
        <taxon>Seminavis</taxon>
    </lineage>
</organism>
<name>A0A9N8HZM6_9STRA</name>
<accession>A0A9N8HZM6</accession>
<gene>
    <name evidence="2" type="ORF">SEMRO_2326_G323420.1</name>
</gene>
<sequence>MVDIVKDFRVNLLGLDGNQDEIFEKLKTGILLAIPLLENPAGWKQQDPYEILIVCDSPAAYKSFSRHTEEKHVHWATVPDLVLATNVIAETAKAMADSLDKHWDEYYSQRGNNDHFDLSRIMNNQEVKLIKIHLGMLYRDESAKYIPDPWLMALKAAANWSAFAYPRHHDKYLKLAPACDDDDSTNTKSLPVVSFLSSEVINQRFREDMLRRREAEVEGMSLNIGSDDDDSVSTLRDEDVAAGS</sequence>
<proteinExistence type="predicted"/>
<evidence type="ECO:0000256" key="1">
    <source>
        <dbReference type="SAM" id="MobiDB-lite"/>
    </source>
</evidence>
<keyword evidence="3" id="KW-1185">Reference proteome</keyword>
<comment type="caution">
    <text evidence="2">The sequence shown here is derived from an EMBL/GenBank/DDBJ whole genome shotgun (WGS) entry which is preliminary data.</text>
</comment>
<dbReference type="OrthoDB" id="49757at2759"/>
<dbReference type="Proteomes" id="UP001153069">
    <property type="component" value="Unassembled WGS sequence"/>
</dbReference>
<feature type="region of interest" description="Disordered" evidence="1">
    <location>
        <begin position="220"/>
        <end position="244"/>
    </location>
</feature>
<reference evidence="2" key="1">
    <citation type="submission" date="2020-06" db="EMBL/GenBank/DDBJ databases">
        <authorList>
            <consortium name="Plant Systems Biology data submission"/>
        </authorList>
    </citation>
    <scope>NUCLEOTIDE SEQUENCE</scope>
    <source>
        <strain evidence="2">D6</strain>
    </source>
</reference>
<dbReference type="EMBL" id="CAICTM010002324">
    <property type="protein sequence ID" value="CAB9528808.1"/>
    <property type="molecule type" value="Genomic_DNA"/>
</dbReference>